<evidence type="ECO:0000313" key="2">
    <source>
        <dbReference type="EMBL" id="KFA69970.1"/>
    </source>
</evidence>
<protein>
    <submittedName>
        <fullName evidence="2">Uncharacterized protein</fullName>
    </submittedName>
</protein>
<accession>A0A084R185</accession>
<feature type="compositionally biased region" description="Low complexity" evidence="1">
    <location>
        <begin position="1"/>
        <end position="20"/>
    </location>
</feature>
<dbReference type="OrthoDB" id="432970at2759"/>
<feature type="region of interest" description="Disordered" evidence="1">
    <location>
        <begin position="1"/>
        <end position="24"/>
    </location>
</feature>
<name>A0A084R185_STAC4</name>
<dbReference type="Proteomes" id="UP000028524">
    <property type="component" value="Unassembled WGS sequence"/>
</dbReference>
<proteinExistence type="predicted"/>
<evidence type="ECO:0000313" key="3">
    <source>
        <dbReference type="Proteomes" id="UP000028524"/>
    </source>
</evidence>
<evidence type="ECO:0000256" key="1">
    <source>
        <dbReference type="SAM" id="MobiDB-lite"/>
    </source>
</evidence>
<keyword evidence="3" id="KW-1185">Reference proteome</keyword>
<dbReference type="HOGENOM" id="CLU_1994097_0_0_1"/>
<dbReference type="InParanoid" id="A0A084R185"/>
<dbReference type="AlphaFoldDB" id="A0A084R185"/>
<dbReference type="EMBL" id="KL659316">
    <property type="protein sequence ID" value="KFA69970.1"/>
    <property type="molecule type" value="Genomic_DNA"/>
</dbReference>
<reference evidence="2 3" key="1">
    <citation type="journal article" date="2014" name="BMC Genomics">
        <title>Comparative genome sequencing reveals chemotype-specific gene clusters in the toxigenic black mold Stachybotrys.</title>
        <authorList>
            <person name="Semeiks J."/>
            <person name="Borek D."/>
            <person name="Otwinowski Z."/>
            <person name="Grishin N.V."/>
        </authorList>
    </citation>
    <scope>NUCLEOTIDE SEQUENCE [LARGE SCALE GENOMIC DNA]</scope>
    <source>
        <strain evidence="2 3">IBT 40285</strain>
    </source>
</reference>
<sequence>MTTRSVPTAPSAAIPSAAPNAEPPRLELSRFSTAPQHVRNDTGLPARKSVAQGSNLRAVSMISEIWTAFEQKTYMAPVSISDPVLMTMAVLYDAGGAEPSTAELKLLQLLLELKSVSMKDSRKDR</sequence>
<gene>
    <name evidence="2" type="ORF">S40285_10150</name>
</gene>
<organism evidence="2 3">
    <name type="scientific">Stachybotrys chlorohalonatus (strain IBT 40285)</name>
    <dbReference type="NCBI Taxonomy" id="1283841"/>
    <lineage>
        <taxon>Eukaryota</taxon>
        <taxon>Fungi</taxon>
        <taxon>Dikarya</taxon>
        <taxon>Ascomycota</taxon>
        <taxon>Pezizomycotina</taxon>
        <taxon>Sordariomycetes</taxon>
        <taxon>Hypocreomycetidae</taxon>
        <taxon>Hypocreales</taxon>
        <taxon>Stachybotryaceae</taxon>
        <taxon>Stachybotrys</taxon>
    </lineage>
</organism>